<accession>A0ABS1WTH3</accession>
<proteinExistence type="inferred from homology"/>
<keyword evidence="7" id="KW-1185">Reference proteome</keyword>
<evidence type="ECO:0000256" key="3">
    <source>
        <dbReference type="ARBA" id="ARBA00023125"/>
    </source>
</evidence>
<comment type="caution">
    <text evidence="6">The sequence shown here is derived from an EMBL/GenBank/DDBJ whole genome shotgun (WGS) entry which is preliminary data.</text>
</comment>
<keyword evidence="4" id="KW-0804">Transcription</keyword>
<dbReference type="CDD" id="cd08440">
    <property type="entry name" value="PBP2_LTTR_like_4"/>
    <property type="match status" value="1"/>
</dbReference>
<dbReference type="InterPro" id="IPR005119">
    <property type="entry name" value="LysR_subst-bd"/>
</dbReference>
<dbReference type="PANTHER" id="PTHR30419">
    <property type="entry name" value="HTH-TYPE TRANSCRIPTIONAL REGULATOR YBHD"/>
    <property type="match status" value="1"/>
</dbReference>
<protein>
    <submittedName>
        <fullName evidence="6">LysR family transcriptional regulator</fullName>
    </submittedName>
</protein>
<dbReference type="Gene3D" id="1.10.10.10">
    <property type="entry name" value="Winged helix-like DNA-binding domain superfamily/Winged helix DNA-binding domain"/>
    <property type="match status" value="1"/>
</dbReference>
<feature type="domain" description="HTH lysR-type" evidence="5">
    <location>
        <begin position="11"/>
        <end position="68"/>
    </location>
</feature>
<dbReference type="Pfam" id="PF00126">
    <property type="entry name" value="HTH_1"/>
    <property type="match status" value="1"/>
</dbReference>
<keyword evidence="2" id="KW-0805">Transcription regulation</keyword>
<sequence>MKQFVSMQSRLNLQQLSAFLTLADTGSFGDAAEALGVSQPALSRTIQQIESKLGTRLFDRDTRKLRLTPAGERLEPLARRLINEYQEVFAEFDDFVAGRQGVVRIAAFPSVAALLLPSTIVSYRERHPDVRIQIWEDVGTPVHRAVLDCRADIGLSTPPPISSDLRYRPLLRDEVVLVCRNDDMLSHREEHDWSVFATRSFVILSPETGLRAMIDRAMEEAGVAAEPLFNCKQPTTIGSLVNAGLGISALSRLTLAQLDSPTLAYRKLRNPTVARSIGIVTHAARSLSPAARLFLKELDAQAKLLAPSINGTPTPGDLL</sequence>
<dbReference type="InterPro" id="IPR050950">
    <property type="entry name" value="HTH-type_LysR_regulators"/>
</dbReference>
<evidence type="ECO:0000256" key="4">
    <source>
        <dbReference type="ARBA" id="ARBA00023163"/>
    </source>
</evidence>
<evidence type="ECO:0000256" key="2">
    <source>
        <dbReference type="ARBA" id="ARBA00023015"/>
    </source>
</evidence>
<evidence type="ECO:0000313" key="6">
    <source>
        <dbReference type="EMBL" id="MBM0104276.1"/>
    </source>
</evidence>
<dbReference type="Pfam" id="PF03466">
    <property type="entry name" value="LysR_substrate"/>
    <property type="match status" value="1"/>
</dbReference>
<evidence type="ECO:0000259" key="5">
    <source>
        <dbReference type="PROSITE" id="PS50931"/>
    </source>
</evidence>
<dbReference type="InterPro" id="IPR000847">
    <property type="entry name" value="LysR_HTH_N"/>
</dbReference>
<reference evidence="6 7" key="1">
    <citation type="journal article" date="2021" name="Int. J. Syst. Evol. Microbiol.">
        <title>Steroidobacter gossypii sp. nov., isolated from soil of cotton cropping field.</title>
        <authorList>
            <person name="Huang R."/>
            <person name="Yang S."/>
            <person name="Zhen C."/>
            <person name="Liu W."/>
        </authorList>
    </citation>
    <scope>NUCLEOTIDE SEQUENCE [LARGE SCALE GENOMIC DNA]</scope>
    <source>
        <strain evidence="6 7">S1-65</strain>
    </source>
</reference>
<dbReference type="PROSITE" id="PS50931">
    <property type="entry name" value="HTH_LYSR"/>
    <property type="match status" value="1"/>
</dbReference>
<evidence type="ECO:0000256" key="1">
    <source>
        <dbReference type="ARBA" id="ARBA00009437"/>
    </source>
</evidence>
<dbReference type="PANTHER" id="PTHR30419:SF8">
    <property type="entry name" value="NITROGEN ASSIMILATION TRANSCRIPTIONAL ACTIVATOR-RELATED"/>
    <property type="match status" value="1"/>
</dbReference>
<name>A0ABS1WTH3_9GAMM</name>
<organism evidence="6 7">
    <name type="scientific">Steroidobacter gossypii</name>
    <dbReference type="NCBI Taxonomy" id="2805490"/>
    <lineage>
        <taxon>Bacteria</taxon>
        <taxon>Pseudomonadati</taxon>
        <taxon>Pseudomonadota</taxon>
        <taxon>Gammaproteobacteria</taxon>
        <taxon>Steroidobacterales</taxon>
        <taxon>Steroidobacteraceae</taxon>
        <taxon>Steroidobacter</taxon>
    </lineage>
</organism>
<gene>
    <name evidence="6" type="ORF">JM946_05940</name>
</gene>
<dbReference type="RefSeq" id="WP_203166223.1">
    <property type="nucleotide sequence ID" value="NZ_JAEVLS010000001.1"/>
</dbReference>
<dbReference type="EMBL" id="JAEVLS010000001">
    <property type="protein sequence ID" value="MBM0104276.1"/>
    <property type="molecule type" value="Genomic_DNA"/>
</dbReference>
<dbReference type="Proteomes" id="UP000661077">
    <property type="component" value="Unassembled WGS sequence"/>
</dbReference>
<dbReference type="PRINTS" id="PR00039">
    <property type="entry name" value="HTHLYSR"/>
</dbReference>
<comment type="similarity">
    <text evidence="1">Belongs to the LysR transcriptional regulatory family.</text>
</comment>
<evidence type="ECO:0000313" key="7">
    <source>
        <dbReference type="Proteomes" id="UP000661077"/>
    </source>
</evidence>
<keyword evidence="3" id="KW-0238">DNA-binding</keyword>
<dbReference type="InterPro" id="IPR036388">
    <property type="entry name" value="WH-like_DNA-bd_sf"/>
</dbReference>
<dbReference type="SUPFAM" id="SSF46785">
    <property type="entry name" value="Winged helix' DNA-binding domain"/>
    <property type="match status" value="1"/>
</dbReference>
<dbReference type="Gene3D" id="3.40.190.290">
    <property type="match status" value="1"/>
</dbReference>
<dbReference type="InterPro" id="IPR036390">
    <property type="entry name" value="WH_DNA-bd_sf"/>
</dbReference>
<dbReference type="SUPFAM" id="SSF53850">
    <property type="entry name" value="Periplasmic binding protein-like II"/>
    <property type="match status" value="1"/>
</dbReference>